<dbReference type="GO" id="GO:0003677">
    <property type="term" value="F:DNA binding"/>
    <property type="evidence" value="ECO:0007669"/>
    <property type="project" value="InterPro"/>
</dbReference>
<dbReference type="Gene3D" id="1.10.260.40">
    <property type="entry name" value="lambda repressor-like DNA-binding domains"/>
    <property type="match status" value="1"/>
</dbReference>
<dbReference type="CDD" id="cd00093">
    <property type="entry name" value="HTH_XRE"/>
    <property type="match status" value="1"/>
</dbReference>
<organism evidence="2 3">
    <name type="scientific">Desulfobacter postgatei 2ac9</name>
    <dbReference type="NCBI Taxonomy" id="879212"/>
    <lineage>
        <taxon>Bacteria</taxon>
        <taxon>Pseudomonadati</taxon>
        <taxon>Thermodesulfobacteriota</taxon>
        <taxon>Desulfobacteria</taxon>
        <taxon>Desulfobacterales</taxon>
        <taxon>Desulfobacteraceae</taxon>
        <taxon>Desulfobacter</taxon>
    </lineage>
</organism>
<reference evidence="2 3" key="2">
    <citation type="submission" date="2012-02" db="EMBL/GenBank/DDBJ databases">
        <title>Improved High-Quality Draft sequence of Desulfobacter postgatei 2ac9.</title>
        <authorList>
            <consortium name="US DOE Joint Genome Institute"/>
            <person name="Lucas S."/>
            <person name="Han J."/>
            <person name="Lapidus A."/>
            <person name="Cheng J.-F."/>
            <person name="Goodwin L."/>
            <person name="Pitluck S."/>
            <person name="Peters L."/>
            <person name="Ovchinnikova G."/>
            <person name="Held B."/>
            <person name="Detter J.C."/>
            <person name="Han C."/>
            <person name="Tapia R."/>
            <person name="Land M."/>
            <person name="Hauser L."/>
            <person name="Kyrpides N."/>
            <person name="Ivanova N."/>
            <person name="Pagani I."/>
            <person name="Orellana R."/>
            <person name="Lovley D."/>
            <person name="Woyke T."/>
        </authorList>
    </citation>
    <scope>NUCLEOTIDE SEQUENCE [LARGE SCALE GENOMIC DNA]</scope>
    <source>
        <strain evidence="2 3">2ac9</strain>
    </source>
</reference>
<dbReference type="Proteomes" id="UP000005778">
    <property type="component" value="Chromosome"/>
</dbReference>
<dbReference type="InterPro" id="IPR001387">
    <property type="entry name" value="Cro/C1-type_HTH"/>
</dbReference>
<gene>
    <name evidence="2" type="ORF">DespoDRAFT_01894</name>
</gene>
<dbReference type="eggNOG" id="COG5606">
    <property type="taxonomic scope" value="Bacteria"/>
</dbReference>
<sequence>MEIIESSGNVFKDLGFPQEESDKLIIKSRLMMEIESFIKNKGMTQAHAAGLMGVTRPRISDVMRGKIDKFTIDALVDMLSKAGLQVTITVEHVAA</sequence>
<dbReference type="InterPro" id="IPR039554">
    <property type="entry name" value="HigA2-like_HTH"/>
</dbReference>
<dbReference type="HOGENOM" id="CLU_163934_2_0_7"/>
<evidence type="ECO:0000313" key="3">
    <source>
        <dbReference type="Proteomes" id="UP000005778"/>
    </source>
</evidence>
<name>I5B2T7_9BACT</name>
<evidence type="ECO:0000259" key="1">
    <source>
        <dbReference type="Pfam" id="PF13744"/>
    </source>
</evidence>
<accession>I5B2T7</accession>
<reference evidence="2 3" key="1">
    <citation type="submission" date="2011-09" db="EMBL/GenBank/DDBJ databases">
        <authorList>
            <consortium name="US DOE Joint Genome Institute (JGI-PGF)"/>
            <person name="Lucas S."/>
            <person name="Han J."/>
            <person name="Lapidus A."/>
            <person name="Cheng J.-F."/>
            <person name="Goodwin L."/>
            <person name="Pitluck S."/>
            <person name="Peters L."/>
            <person name="Land M.L."/>
            <person name="Hauser L."/>
            <person name="Orellana R."/>
            <person name="Lovley D."/>
            <person name="Woyke T.J."/>
        </authorList>
    </citation>
    <scope>NUCLEOTIDE SEQUENCE [LARGE SCALE GENOMIC DNA]</scope>
    <source>
        <strain evidence="2 3">2ac9</strain>
    </source>
</reference>
<dbReference type="AlphaFoldDB" id="I5B2T7"/>
<dbReference type="InterPro" id="IPR010982">
    <property type="entry name" value="Lambda_DNA-bd_dom_sf"/>
</dbReference>
<dbReference type="Pfam" id="PF13744">
    <property type="entry name" value="HTH_37"/>
    <property type="match status" value="1"/>
</dbReference>
<dbReference type="STRING" id="879212.DespoDRAFT_01894"/>
<evidence type="ECO:0000313" key="2">
    <source>
        <dbReference type="EMBL" id="EIM63800.1"/>
    </source>
</evidence>
<dbReference type="EMBL" id="CM001488">
    <property type="protein sequence ID" value="EIM63800.1"/>
    <property type="molecule type" value="Genomic_DNA"/>
</dbReference>
<dbReference type="SUPFAM" id="SSF47413">
    <property type="entry name" value="lambda repressor-like DNA-binding domains"/>
    <property type="match status" value="1"/>
</dbReference>
<proteinExistence type="predicted"/>
<protein>
    <submittedName>
        <fullName evidence="2">Putative small protein</fullName>
    </submittedName>
</protein>
<feature type="domain" description="HigA2-like helix-turn-helix" evidence="1">
    <location>
        <begin position="10"/>
        <end position="91"/>
    </location>
</feature>
<keyword evidence="3" id="KW-1185">Reference proteome</keyword>